<feature type="non-terminal residue" evidence="2">
    <location>
        <position position="1"/>
    </location>
</feature>
<feature type="domain" description="Reverse transcriptase zinc-binding" evidence="1">
    <location>
        <begin position="223"/>
        <end position="291"/>
    </location>
</feature>
<protein>
    <recommendedName>
        <fullName evidence="1">Reverse transcriptase zinc-binding domain-containing protein</fullName>
    </recommendedName>
</protein>
<dbReference type="EMBL" id="LN719583">
    <property type="protein sequence ID" value="CEP08480.1"/>
    <property type="molecule type" value="Genomic_DNA"/>
</dbReference>
<proteinExistence type="predicted"/>
<dbReference type="AlphaFoldDB" id="A0A0B7MZ18"/>
<dbReference type="InterPro" id="IPR026960">
    <property type="entry name" value="RVT-Znf"/>
</dbReference>
<keyword evidence="3" id="KW-1185">Reference proteome</keyword>
<dbReference type="Pfam" id="PF13966">
    <property type="entry name" value="zf-RVT"/>
    <property type="match status" value="1"/>
</dbReference>
<sequence>DFVTAWLAYALQVYTGHKSALPWFSFPEKFQCRVSSVPVLRHLCKLLLKLPKLEPSSDWSARWFLDFPLCYVLSTVPSIPSSVNPATLDPRYLVSDISYWQPDLGIVEFIAYHERNSPKLRRVFFAVRKDSGPPSLVFPPVMDSKFVLSYADYYTMPPSDGASSWMPDCSHWSISNSSRSSVSMARVSLGALRRYWHPARATITSRMGPPFSLPVHLRLRPATWRLFWSLDLPAKAFTPLFRLLHDRVAHRPWCHRMVPAKVPSPLCALCGQAPEDLYHFVVGCSFKAQYWRDVVYLLSLQDLLPTDASIWTALTTLCSPDYVTLDDEVLVAIGAAYCTLWKYYWRHRHGAMDS</sequence>
<organism evidence="2 3">
    <name type="scientific">Parasitella parasitica</name>
    <dbReference type="NCBI Taxonomy" id="35722"/>
    <lineage>
        <taxon>Eukaryota</taxon>
        <taxon>Fungi</taxon>
        <taxon>Fungi incertae sedis</taxon>
        <taxon>Mucoromycota</taxon>
        <taxon>Mucoromycotina</taxon>
        <taxon>Mucoromycetes</taxon>
        <taxon>Mucorales</taxon>
        <taxon>Mucorineae</taxon>
        <taxon>Mucoraceae</taxon>
        <taxon>Parasitella</taxon>
    </lineage>
</organism>
<dbReference type="Proteomes" id="UP000054107">
    <property type="component" value="Unassembled WGS sequence"/>
</dbReference>
<gene>
    <name evidence="2" type="primary">PARPA_01801.1 scaffold 1591</name>
</gene>
<reference evidence="2 3" key="1">
    <citation type="submission" date="2014-09" db="EMBL/GenBank/DDBJ databases">
        <authorList>
            <person name="Ellenberger Sabrina"/>
        </authorList>
    </citation>
    <scope>NUCLEOTIDE SEQUENCE [LARGE SCALE GENOMIC DNA]</scope>
    <source>
        <strain evidence="2 3">CBS 412.66</strain>
    </source>
</reference>
<name>A0A0B7MZ18_9FUNG</name>
<evidence type="ECO:0000313" key="2">
    <source>
        <dbReference type="EMBL" id="CEP08480.1"/>
    </source>
</evidence>
<evidence type="ECO:0000313" key="3">
    <source>
        <dbReference type="Proteomes" id="UP000054107"/>
    </source>
</evidence>
<dbReference type="OrthoDB" id="2282817at2759"/>
<accession>A0A0B7MZ18</accession>
<evidence type="ECO:0000259" key="1">
    <source>
        <dbReference type="Pfam" id="PF13966"/>
    </source>
</evidence>